<dbReference type="GO" id="GO:0015630">
    <property type="term" value="C:microtubule cytoskeleton"/>
    <property type="evidence" value="ECO:0007669"/>
    <property type="project" value="UniProtKB-ARBA"/>
</dbReference>
<evidence type="ECO:0000256" key="4">
    <source>
        <dbReference type="SAM" id="MobiDB-lite"/>
    </source>
</evidence>
<feature type="compositionally biased region" description="Acidic residues" evidence="4">
    <location>
        <begin position="335"/>
        <end position="353"/>
    </location>
</feature>
<keyword evidence="3" id="KW-0206">Cytoskeleton</keyword>
<dbReference type="PROSITE" id="PS50896">
    <property type="entry name" value="LISH"/>
    <property type="match status" value="1"/>
</dbReference>
<name>A0A0H5RC98_9EUKA</name>
<evidence type="ECO:0000313" key="5">
    <source>
        <dbReference type="EMBL" id="CRZ11227.1"/>
    </source>
</evidence>
<feature type="compositionally biased region" description="Acidic residues" evidence="4">
    <location>
        <begin position="182"/>
        <end position="203"/>
    </location>
</feature>
<feature type="region of interest" description="Disordered" evidence="4">
    <location>
        <begin position="293"/>
        <end position="353"/>
    </location>
</feature>
<protein>
    <submittedName>
        <fullName evidence="5">Uncharacterized protein</fullName>
    </submittedName>
</protein>
<feature type="region of interest" description="Disordered" evidence="4">
    <location>
        <begin position="113"/>
        <end position="132"/>
    </location>
</feature>
<sequence length="368" mass="40744">MQSRMDQIHDVVLQGLEKKGVLARLQAELRAEVFHYANNHSDNAFTKPVQDELQIDGPVKESVNLIMEFLAHYGLGHTLSVFKTEGRIVADDVRSSTSIPTLVTIVQNSSAKSFDKENRAETTQPGSRAMVHDPFPPILQKPSDSSHLAVAPEQQIDKIDSLLAELDLKQANTQKAKLELSDSPDSDEGYGSDDIEFNDDDLGESLYTPRNADADKGMSMANDELFPGFSQKQIPLDERPLAKYTTESALSDNESEFRDSNQIQEQSTRFDSYSSRQDDSFAFNTLQYQEDALSMRPSPSVDGSSSFYHAHESRSVSAPVAANSDQTPKNASPPFDDDDVEVECFSDDPSADESALDSFDVVYDVKLI</sequence>
<dbReference type="PANTHER" id="PTHR15431:SF9">
    <property type="entry name" value="CENTROSOMAL PROTEIN 43"/>
    <property type="match status" value="1"/>
</dbReference>
<feature type="compositionally biased region" description="Polar residues" evidence="4">
    <location>
        <begin position="260"/>
        <end position="275"/>
    </location>
</feature>
<accession>A0A0H5RC98</accession>
<evidence type="ECO:0000256" key="2">
    <source>
        <dbReference type="ARBA" id="ARBA00022490"/>
    </source>
</evidence>
<dbReference type="EMBL" id="HACM01010785">
    <property type="protein sequence ID" value="CRZ11227.1"/>
    <property type="molecule type" value="Transcribed_RNA"/>
</dbReference>
<dbReference type="PANTHER" id="PTHR15431">
    <property type="entry name" value="FGFR1 ONCOGENE PARTNER/LISH DOMAIN-CONTAINING PROTEIN"/>
    <property type="match status" value="1"/>
</dbReference>
<dbReference type="InterPro" id="IPR006594">
    <property type="entry name" value="LisH"/>
</dbReference>
<keyword evidence="2" id="KW-0963">Cytoplasm</keyword>
<evidence type="ECO:0000256" key="3">
    <source>
        <dbReference type="ARBA" id="ARBA00023212"/>
    </source>
</evidence>
<evidence type="ECO:0000256" key="1">
    <source>
        <dbReference type="ARBA" id="ARBA00004245"/>
    </source>
</evidence>
<dbReference type="AlphaFoldDB" id="A0A0H5RC98"/>
<feature type="region of interest" description="Disordered" evidence="4">
    <location>
        <begin position="175"/>
        <end position="223"/>
    </location>
</feature>
<comment type="subcellular location">
    <subcellularLocation>
        <location evidence="1">Cytoplasm</location>
        <location evidence="1">Cytoskeleton</location>
    </subcellularLocation>
</comment>
<reference evidence="5" key="1">
    <citation type="submission" date="2015-04" db="EMBL/GenBank/DDBJ databases">
        <title>The genome sequence of the plant pathogenic Rhizarian Plasmodiophora brassicae reveals insights in its biotrophic life cycle and the origin of chitin synthesis.</title>
        <authorList>
            <person name="Schwelm A."/>
            <person name="Fogelqvist J."/>
            <person name="Knaust A."/>
            <person name="Julke S."/>
            <person name="Lilja T."/>
            <person name="Dhandapani V."/>
            <person name="Bonilla-Rosso G."/>
            <person name="Karlsson M."/>
            <person name="Shevchenko A."/>
            <person name="Choi S.R."/>
            <person name="Kim H.G."/>
            <person name="Park J.Y."/>
            <person name="Lim Y.P."/>
            <person name="Ludwig-Muller J."/>
            <person name="Dixelius C."/>
        </authorList>
    </citation>
    <scope>NUCLEOTIDE SEQUENCE</scope>
    <source>
        <tissue evidence="5">Potato root galls</tissue>
    </source>
</reference>
<organism evidence="5">
    <name type="scientific">Spongospora subterranea</name>
    <dbReference type="NCBI Taxonomy" id="70186"/>
    <lineage>
        <taxon>Eukaryota</taxon>
        <taxon>Sar</taxon>
        <taxon>Rhizaria</taxon>
        <taxon>Endomyxa</taxon>
        <taxon>Phytomyxea</taxon>
        <taxon>Plasmodiophorida</taxon>
        <taxon>Plasmodiophoridae</taxon>
        <taxon>Spongospora</taxon>
    </lineage>
</organism>
<proteinExistence type="predicted"/>
<feature type="region of interest" description="Disordered" evidence="4">
    <location>
        <begin position="239"/>
        <end position="276"/>
    </location>
</feature>